<dbReference type="EMBL" id="MN740532">
    <property type="protein sequence ID" value="QHU31749.1"/>
    <property type="molecule type" value="Genomic_DNA"/>
</dbReference>
<feature type="region of interest" description="Disordered" evidence="1">
    <location>
        <begin position="1"/>
        <end position="108"/>
    </location>
</feature>
<feature type="compositionally biased region" description="Basic residues" evidence="1">
    <location>
        <begin position="82"/>
        <end position="108"/>
    </location>
</feature>
<evidence type="ECO:0000313" key="2">
    <source>
        <dbReference type="EMBL" id="QHU31749.1"/>
    </source>
</evidence>
<evidence type="ECO:0000256" key="1">
    <source>
        <dbReference type="SAM" id="MobiDB-lite"/>
    </source>
</evidence>
<reference evidence="2" key="1">
    <citation type="journal article" date="2020" name="Nature">
        <title>Giant virus diversity and host interactions through global metagenomics.</title>
        <authorList>
            <person name="Schulz F."/>
            <person name="Roux S."/>
            <person name="Paez-Espino D."/>
            <person name="Jungbluth S."/>
            <person name="Walsh D.A."/>
            <person name="Denef V.J."/>
            <person name="McMahon K.D."/>
            <person name="Konstantinidis K.T."/>
            <person name="Eloe-Fadrosh E.A."/>
            <person name="Kyrpides N.C."/>
            <person name="Woyke T."/>
        </authorList>
    </citation>
    <scope>NUCLEOTIDE SEQUENCE</scope>
    <source>
        <strain evidence="2">GVMAG-M-3300027963-41</strain>
    </source>
</reference>
<organism evidence="2">
    <name type="scientific">viral metagenome</name>
    <dbReference type="NCBI Taxonomy" id="1070528"/>
    <lineage>
        <taxon>unclassified sequences</taxon>
        <taxon>metagenomes</taxon>
        <taxon>organismal metagenomes</taxon>
    </lineage>
</organism>
<feature type="compositionally biased region" description="Polar residues" evidence="1">
    <location>
        <begin position="16"/>
        <end position="33"/>
    </location>
</feature>
<name>A0A6C0LLE9_9ZZZZ</name>
<dbReference type="AlphaFoldDB" id="A0A6C0LLE9"/>
<accession>A0A6C0LLE9</accession>
<protein>
    <submittedName>
        <fullName evidence="2">Uncharacterized protein</fullName>
    </submittedName>
</protein>
<sequence length="108" mass="12691">MNAPFTPLRKRPTTLELPTNNMMRSNSPTTYSPVESVPLNAFKPTPTREVPKELRTVTTPNRPTREPWGKPGFLPSNAPPRRSNRSRKTRRRRRQTRRRRTSRRSKKN</sequence>
<proteinExistence type="predicted"/>